<dbReference type="InterPro" id="IPR036291">
    <property type="entry name" value="NAD(P)-bd_dom_sf"/>
</dbReference>
<dbReference type="FunFam" id="3.40.50.720:FF:000137">
    <property type="entry name" value="Hydroxysteroid (17-beta) dehydrogenase 3"/>
    <property type="match status" value="1"/>
</dbReference>
<evidence type="ECO:0000313" key="6">
    <source>
        <dbReference type="Proteomes" id="UP000516437"/>
    </source>
</evidence>
<dbReference type="InterPro" id="IPR020904">
    <property type="entry name" value="Sc_DH/Rdtase_CS"/>
</dbReference>
<accession>A0A6A1ULC6</accession>
<keyword evidence="2" id="KW-0521">NADP</keyword>
<sequence length="317" mass="35570">MKLQDFILIALSSVGLISVAKALIKFFRWVWVMFFRPPKNLKEYGSWAVITGSTDGIGKALAFELAMKGINLVLVGRSPSKLEATSNEIREKYGENVGIKMIVTDFVKFSGEEISKTIEEGITGLDVGILINNAGMAYSGSMFFHEVDLDLMESLVKVNMDAATWVTRGVLPCMLKKKRGAIVNIGSGSSMAVSSFPLSTVYAASKAYLAMFSRCISLEYKQHGLDIQCQAPLFVATKMLRGFNTSSVFIPSSEMYSKASIRFIGYEPLCTPYWLHSVQWFMVQRVPDALMDRYMLQFFLKMRERRLKKSKLSNVKQ</sequence>
<gene>
    <name evidence="5" type="ORF">CJ030_MR0G004686</name>
</gene>
<dbReference type="InterPro" id="IPR002347">
    <property type="entry name" value="SDR_fam"/>
</dbReference>
<evidence type="ECO:0000256" key="4">
    <source>
        <dbReference type="RuleBase" id="RU000363"/>
    </source>
</evidence>
<comment type="caution">
    <text evidence="5">The sequence shown here is derived from an EMBL/GenBank/DDBJ whole genome shotgun (WGS) entry which is preliminary data.</text>
</comment>
<evidence type="ECO:0000256" key="1">
    <source>
        <dbReference type="ARBA" id="ARBA00004240"/>
    </source>
</evidence>
<dbReference type="GO" id="GO:0005783">
    <property type="term" value="C:endoplasmic reticulum"/>
    <property type="evidence" value="ECO:0007669"/>
    <property type="project" value="UniProtKB-SubCell"/>
</dbReference>
<reference evidence="5 6" key="1">
    <citation type="journal article" date="2019" name="Plant Biotechnol. J.">
        <title>The red bayberry genome and genetic basis of sex determination.</title>
        <authorList>
            <person name="Jia H.M."/>
            <person name="Jia H.J."/>
            <person name="Cai Q.L."/>
            <person name="Wang Y."/>
            <person name="Zhao H.B."/>
            <person name="Yang W.F."/>
            <person name="Wang G.Y."/>
            <person name="Li Y.H."/>
            <person name="Zhan D.L."/>
            <person name="Shen Y.T."/>
            <person name="Niu Q.F."/>
            <person name="Chang L."/>
            <person name="Qiu J."/>
            <person name="Zhao L."/>
            <person name="Xie H.B."/>
            <person name="Fu W.Y."/>
            <person name="Jin J."/>
            <person name="Li X.W."/>
            <person name="Jiao Y."/>
            <person name="Zhou C.C."/>
            <person name="Tu T."/>
            <person name="Chai C.Y."/>
            <person name="Gao J.L."/>
            <person name="Fan L.J."/>
            <person name="van de Weg E."/>
            <person name="Wang J.Y."/>
            <person name="Gao Z.S."/>
        </authorList>
    </citation>
    <scope>NUCLEOTIDE SEQUENCE [LARGE SCALE GENOMIC DNA]</scope>
    <source>
        <tissue evidence="5">Leaves</tissue>
    </source>
</reference>
<comment type="subcellular location">
    <subcellularLocation>
        <location evidence="1">Endoplasmic reticulum</location>
    </subcellularLocation>
</comment>
<keyword evidence="6" id="KW-1185">Reference proteome</keyword>
<dbReference type="Proteomes" id="UP000516437">
    <property type="component" value="Unassembled WGS sequence"/>
</dbReference>
<dbReference type="PANTHER" id="PTHR43899">
    <property type="entry name" value="RH59310P"/>
    <property type="match status" value="1"/>
</dbReference>
<dbReference type="InterPro" id="IPR051019">
    <property type="entry name" value="VLCFA-Steroid_DH"/>
</dbReference>
<dbReference type="PRINTS" id="PR00080">
    <property type="entry name" value="SDRFAMILY"/>
</dbReference>
<dbReference type="OrthoDB" id="5545019at2759"/>
<dbReference type="Gene3D" id="3.40.50.720">
    <property type="entry name" value="NAD(P)-binding Rossmann-like Domain"/>
    <property type="match status" value="1"/>
</dbReference>
<keyword evidence="3" id="KW-0560">Oxidoreductase</keyword>
<evidence type="ECO:0000256" key="3">
    <source>
        <dbReference type="ARBA" id="ARBA00023002"/>
    </source>
</evidence>
<dbReference type="PIRSF" id="PIRSF000126">
    <property type="entry name" value="11-beta-HSD1"/>
    <property type="match status" value="1"/>
</dbReference>
<dbReference type="PROSITE" id="PS00061">
    <property type="entry name" value="ADH_SHORT"/>
    <property type="match status" value="1"/>
</dbReference>
<evidence type="ECO:0000313" key="5">
    <source>
        <dbReference type="EMBL" id="KAB1201205.1"/>
    </source>
</evidence>
<proteinExistence type="inferred from homology"/>
<protein>
    <submittedName>
        <fullName evidence="5">Very-long-chain 3-oxoacyl-CoA reductase 1</fullName>
    </submittedName>
</protein>
<dbReference type="AlphaFoldDB" id="A0A6A1ULC6"/>
<name>A0A6A1ULC6_9ROSI</name>
<comment type="similarity">
    <text evidence="4">Belongs to the short-chain dehydrogenases/reductases (SDR) family.</text>
</comment>
<dbReference type="PRINTS" id="PR00081">
    <property type="entry name" value="GDHRDH"/>
</dbReference>
<dbReference type="Pfam" id="PF00106">
    <property type="entry name" value="adh_short"/>
    <property type="match status" value="1"/>
</dbReference>
<dbReference type="EMBL" id="RXIC02000091">
    <property type="protein sequence ID" value="KAB1201205.1"/>
    <property type="molecule type" value="Genomic_DNA"/>
</dbReference>
<dbReference type="GO" id="GO:0045703">
    <property type="term" value="F:ketoreductase activity"/>
    <property type="evidence" value="ECO:0007669"/>
    <property type="project" value="TreeGrafter"/>
</dbReference>
<dbReference type="PANTHER" id="PTHR43899:SF25">
    <property type="entry name" value="ENOYL-(ACYL CARRIER) REDUCTASE"/>
    <property type="match status" value="1"/>
</dbReference>
<evidence type="ECO:0000256" key="2">
    <source>
        <dbReference type="ARBA" id="ARBA00022857"/>
    </source>
</evidence>
<dbReference type="CDD" id="cd05356">
    <property type="entry name" value="17beta-HSD1_like_SDR_c"/>
    <property type="match status" value="1"/>
</dbReference>
<organism evidence="5 6">
    <name type="scientific">Morella rubra</name>
    <name type="common">Chinese bayberry</name>
    <dbReference type="NCBI Taxonomy" id="262757"/>
    <lineage>
        <taxon>Eukaryota</taxon>
        <taxon>Viridiplantae</taxon>
        <taxon>Streptophyta</taxon>
        <taxon>Embryophyta</taxon>
        <taxon>Tracheophyta</taxon>
        <taxon>Spermatophyta</taxon>
        <taxon>Magnoliopsida</taxon>
        <taxon>eudicotyledons</taxon>
        <taxon>Gunneridae</taxon>
        <taxon>Pentapetalae</taxon>
        <taxon>rosids</taxon>
        <taxon>fabids</taxon>
        <taxon>Fagales</taxon>
        <taxon>Myricaceae</taxon>
        <taxon>Morella</taxon>
    </lineage>
</organism>
<dbReference type="SUPFAM" id="SSF51735">
    <property type="entry name" value="NAD(P)-binding Rossmann-fold domains"/>
    <property type="match status" value="1"/>
</dbReference>